<dbReference type="RefSeq" id="WP_200694269.1">
    <property type="nucleotide sequence ID" value="NZ_JAVREX010000022.1"/>
</dbReference>
<evidence type="ECO:0000313" key="2">
    <source>
        <dbReference type="Proteomes" id="UP001183777"/>
    </source>
</evidence>
<evidence type="ECO:0008006" key="3">
    <source>
        <dbReference type="Google" id="ProtNLM"/>
    </source>
</evidence>
<proteinExistence type="predicted"/>
<dbReference type="SUPFAM" id="SSF89796">
    <property type="entry name" value="CoA-transferase family III (CaiB/BaiF)"/>
    <property type="match status" value="1"/>
</dbReference>
<dbReference type="Gene3D" id="3.40.50.10540">
    <property type="entry name" value="Crotonobetainyl-coa:carnitine coa-transferase, domain 1"/>
    <property type="match status" value="1"/>
</dbReference>
<accession>A0ABU2RWX4</accession>
<keyword evidence="2" id="KW-1185">Reference proteome</keyword>
<evidence type="ECO:0000313" key="1">
    <source>
        <dbReference type="EMBL" id="MDT0432424.1"/>
    </source>
</evidence>
<dbReference type="EMBL" id="JAVREX010000022">
    <property type="protein sequence ID" value="MDT0432424.1"/>
    <property type="molecule type" value="Genomic_DNA"/>
</dbReference>
<dbReference type="InterPro" id="IPR023606">
    <property type="entry name" value="CoA-Trfase_III_dom_1_sf"/>
</dbReference>
<name>A0ABU2RWX4_9ACTN</name>
<protein>
    <recommendedName>
        <fullName evidence="3">CoA transferase</fullName>
    </recommendedName>
</protein>
<reference evidence="2" key="1">
    <citation type="submission" date="2023-07" db="EMBL/GenBank/DDBJ databases">
        <title>30 novel species of actinomycetes from the DSMZ collection.</title>
        <authorList>
            <person name="Nouioui I."/>
        </authorList>
    </citation>
    <scope>NUCLEOTIDE SEQUENCE [LARGE SCALE GENOMIC DNA]</scope>
    <source>
        <strain evidence="2">DSM 41770</strain>
    </source>
</reference>
<gene>
    <name evidence="1" type="ORF">RM649_32960</name>
</gene>
<sequence length="46" mass="4733">MGAVPAPGEHTDATLRALGMTGERIAALRRDEVVSDTAQSGGPDRV</sequence>
<organism evidence="1 2">
    <name type="scientific">Streptomyces salyersiae</name>
    <dbReference type="NCBI Taxonomy" id="3075530"/>
    <lineage>
        <taxon>Bacteria</taxon>
        <taxon>Bacillati</taxon>
        <taxon>Actinomycetota</taxon>
        <taxon>Actinomycetes</taxon>
        <taxon>Kitasatosporales</taxon>
        <taxon>Streptomycetaceae</taxon>
        <taxon>Streptomyces</taxon>
    </lineage>
</organism>
<comment type="caution">
    <text evidence="1">The sequence shown here is derived from an EMBL/GenBank/DDBJ whole genome shotgun (WGS) entry which is preliminary data.</text>
</comment>
<dbReference type="Proteomes" id="UP001183777">
    <property type="component" value="Unassembled WGS sequence"/>
</dbReference>